<keyword evidence="2" id="KW-1185">Reference proteome</keyword>
<dbReference type="RefSeq" id="WP_184722135.1">
    <property type="nucleotide sequence ID" value="NZ_JACHIW010000001.1"/>
</dbReference>
<evidence type="ECO:0000313" key="1">
    <source>
        <dbReference type="EMBL" id="MBB5152588.1"/>
    </source>
</evidence>
<evidence type="ECO:0000313" key="2">
    <source>
        <dbReference type="Proteomes" id="UP000584374"/>
    </source>
</evidence>
<sequence>MSADEYSVQMHEVLLSLAGRVPDEFVALARQELADGAITQVAEAVCQELARQAVTLGIRQADLLSRLVDHSAAETFGRIRIRDEQSVLAWRFTGEAPSPTVEPRPSVEARPFEHSAAVDALIAVLSDTTGARGLWRAWRIPIRGQGPPLPVYVVEADTADPAGLTGRLQRALTTVDSDVPRVEVVAPGAEVPMYQRAARSYGPLVWTATEPAQVRLARAFDGVDDAGEPFFTEDHPRLLDAAERERVLDYLRAATVVLHTDATMEDVVDPARGAVVPTAFRSDGSWIWPDIVSYFLDEHGLAPDERLLAHVRNADGPPAPLDAVTTHHVLEHLFNAQD</sequence>
<comment type="caution">
    <text evidence="1">The sequence shown here is derived from an EMBL/GenBank/DDBJ whole genome shotgun (WGS) entry which is preliminary data.</text>
</comment>
<name>A0A840Q1B9_9PSEU</name>
<dbReference type="Proteomes" id="UP000584374">
    <property type="component" value="Unassembled WGS sequence"/>
</dbReference>
<gene>
    <name evidence="1" type="ORF">BJ970_000122</name>
</gene>
<accession>A0A840Q1B9</accession>
<proteinExistence type="predicted"/>
<dbReference type="AlphaFoldDB" id="A0A840Q1B9"/>
<organism evidence="1 2">
    <name type="scientific">Saccharopolyspora phatthalungensis</name>
    <dbReference type="NCBI Taxonomy" id="664693"/>
    <lineage>
        <taxon>Bacteria</taxon>
        <taxon>Bacillati</taxon>
        <taxon>Actinomycetota</taxon>
        <taxon>Actinomycetes</taxon>
        <taxon>Pseudonocardiales</taxon>
        <taxon>Pseudonocardiaceae</taxon>
        <taxon>Saccharopolyspora</taxon>
    </lineage>
</organism>
<dbReference type="EMBL" id="JACHIW010000001">
    <property type="protein sequence ID" value="MBB5152588.1"/>
    <property type="molecule type" value="Genomic_DNA"/>
</dbReference>
<reference evidence="1 2" key="1">
    <citation type="submission" date="2020-08" db="EMBL/GenBank/DDBJ databases">
        <title>Sequencing the genomes of 1000 actinobacteria strains.</title>
        <authorList>
            <person name="Klenk H.-P."/>
        </authorList>
    </citation>
    <scope>NUCLEOTIDE SEQUENCE [LARGE SCALE GENOMIC DNA]</scope>
    <source>
        <strain evidence="1 2">DSM 45584</strain>
    </source>
</reference>
<protein>
    <submittedName>
        <fullName evidence="1">Uncharacterized protein</fullName>
    </submittedName>
</protein>